<dbReference type="InterPro" id="IPR041534">
    <property type="entry name" value="EF-hand_13"/>
</dbReference>
<reference evidence="3 4" key="2">
    <citation type="submission" date="2018-11" db="EMBL/GenBank/DDBJ databases">
        <authorList>
            <consortium name="Pathogen Informatics"/>
        </authorList>
    </citation>
    <scope>NUCLEOTIDE SEQUENCE [LARGE SCALE GENOMIC DNA]</scope>
</reference>
<proteinExistence type="predicted"/>
<dbReference type="Pfam" id="PF17958">
    <property type="entry name" value="EF-hand_13"/>
    <property type="match status" value="1"/>
</dbReference>
<dbReference type="GO" id="GO:0000159">
    <property type="term" value="C:protein phosphatase type 2A complex"/>
    <property type="evidence" value="ECO:0007669"/>
    <property type="project" value="TreeGrafter"/>
</dbReference>
<dbReference type="EMBL" id="UYRR01009143">
    <property type="protein sequence ID" value="VDK24733.1"/>
    <property type="molecule type" value="Genomic_DNA"/>
</dbReference>
<name>A0A0M3JBZ0_ANISI</name>
<dbReference type="PANTHER" id="PTHR14095">
    <property type="entry name" value="PHOSPHATASE 2A REGULATORY SUBUNIT-RELATED"/>
    <property type="match status" value="1"/>
</dbReference>
<dbReference type="AlphaFoldDB" id="A0A0M3JBZ0"/>
<dbReference type="GO" id="GO:0046872">
    <property type="term" value="F:metal ion binding"/>
    <property type="evidence" value="ECO:0007669"/>
    <property type="project" value="UniProtKB-KW"/>
</dbReference>
<evidence type="ECO:0000313" key="3">
    <source>
        <dbReference type="EMBL" id="VDK24733.1"/>
    </source>
</evidence>
<evidence type="ECO:0000259" key="2">
    <source>
        <dbReference type="Pfam" id="PF17958"/>
    </source>
</evidence>
<reference evidence="5" key="1">
    <citation type="submission" date="2017-02" db="UniProtKB">
        <authorList>
            <consortium name="WormBaseParasite"/>
        </authorList>
    </citation>
    <scope>IDENTIFICATION</scope>
</reference>
<evidence type="ECO:0000256" key="1">
    <source>
        <dbReference type="ARBA" id="ARBA00022723"/>
    </source>
</evidence>
<dbReference type="Proteomes" id="UP000267096">
    <property type="component" value="Unassembled WGS sequence"/>
</dbReference>
<dbReference type="WBParaSite" id="ASIM_0000511801-mRNA-1">
    <property type="protein sequence ID" value="ASIM_0000511801-mRNA-1"/>
    <property type="gene ID" value="ASIM_0000511801"/>
</dbReference>
<organism evidence="5">
    <name type="scientific">Anisakis simplex</name>
    <name type="common">Herring worm</name>
    <dbReference type="NCBI Taxonomy" id="6269"/>
    <lineage>
        <taxon>Eukaryota</taxon>
        <taxon>Metazoa</taxon>
        <taxon>Ecdysozoa</taxon>
        <taxon>Nematoda</taxon>
        <taxon>Chromadorea</taxon>
        <taxon>Rhabditida</taxon>
        <taxon>Spirurina</taxon>
        <taxon>Ascaridomorpha</taxon>
        <taxon>Ascaridoidea</taxon>
        <taxon>Anisakidae</taxon>
        <taxon>Anisakis</taxon>
        <taxon>Anisakis simplex complex</taxon>
    </lineage>
</organism>
<dbReference type="PANTHER" id="PTHR14095:SF0">
    <property type="entry name" value="MIP22305P"/>
    <property type="match status" value="1"/>
</dbReference>
<evidence type="ECO:0000313" key="5">
    <source>
        <dbReference type="WBParaSite" id="ASIM_0000511801-mRNA-1"/>
    </source>
</evidence>
<gene>
    <name evidence="3" type="ORF">ASIM_LOCUS4923</name>
</gene>
<sequence length="92" mass="10902">MTKQAHDDTARFIYILTNGKRRYLEFEDFESMILDLINTHPSLTHLLSAVQFHMSYVEVVTCRIFWIVNRSWSGRITAQELRGSDFLEVNYD</sequence>
<accession>A0A0M3JBZ0</accession>
<protein>
    <submittedName>
        <fullName evidence="5">Phosphatase 2a regulatory subunit-related (inferred by orthology to a S. mansoni protein)</fullName>
    </submittedName>
</protein>
<keyword evidence="1" id="KW-0479">Metal-binding</keyword>
<dbReference type="OrthoDB" id="5586at2759"/>
<evidence type="ECO:0000313" key="4">
    <source>
        <dbReference type="Proteomes" id="UP000267096"/>
    </source>
</evidence>
<dbReference type="Gene3D" id="1.10.238.220">
    <property type="match status" value="1"/>
</dbReference>
<keyword evidence="4" id="KW-1185">Reference proteome</keyword>
<dbReference type="GO" id="GO:0019888">
    <property type="term" value="F:protein phosphatase regulator activity"/>
    <property type="evidence" value="ECO:0007669"/>
    <property type="project" value="TreeGrafter"/>
</dbReference>
<feature type="domain" description="PP2A regulatory subunit B'' EF-hand" evidence="2">
    <location>
        <begin position="7"/>
        <end position="89"/>
    </location>
</feature>